<dbReference type="PANTHER" id="PTHR35372:SF2">
    <property type="entry name" value="SF3 HELICASE DOMAIN-CONTAINING PROTEIN"/>
    <property type="match status" value="1"/>
</dbReference>
<dbReference type="InterPro" id="IPR051620">
    <property type="entry name" value="ORF904-like_C"/>
</dbReference>
<accession>A0A1V0SEG2</accession>
<evidence type="ECO:0000256" key="1">
    <source>
        <dbReference type="ARBA" id="ARBA00022801"/>
    </source>
</evidence>
<evidence type="ECO:0000259" key="2">
    <source>
        <dbReference type="Pfam" id="PF08706"/>
    </source>
</evidence>
<keyword evidence="1" id="KW-0378">Hydrolase</keyword>
<protein>
    <submittedName>
        <fullName evidence="3">DNA primase</fullName>
    </submittedName>
</protein>
<name>A0A1V0SEG2_9VIRU</name>
<sequence length="669" mass="79490">MNFTIDSLLKDVPYRYIKVWRDEKGLKKTADDHSNYTIEQIFSDKGNIKTSNYYSFYLKHTDIFCLDLDQKEFPDQIKKLMDEFKIPYTESKNGFHLYFKSNIEKFSNEIDLFKNFQADLIHYIRNMWEPYNNKVFNSNIIPFIDKDIILPLMKKKKLNKKKNNYKNVKGNKTIIDILNDSQSETVAYLYNQNKDKIIMANSDIYIYDDNTKLWVKTTNNQFINFMSKYISSEIENVRENEKNNREKDLIISKAKYKYTGYRYLQDIINQLKGFIQSENYWEKLDSCRHEINFKNGIYDLKNAVFRERSREDYVTKCLDFDYTDNVNEKINSEIHKMIFNISNDDLELKEFNLAWLGYCMTGETRERKMLFVIGHSAENGKSSLGRMFMYSLPIYSTEIDNKTFNENYTKVHKQLSGVNKPIRFIIIEELNKAKLDVFLFKKFVDGNEITNEEMYATTEKLCIHGKLYITSNNDPRFITDSGVLRRGIEIILKNRFLSEDDYNESKNKKGIYKKDPNFDEKFQLNNEYKMEFIRILLPYAKKYYDEKKLTIPNNIKKNFKELCDENDAMKTFIDKYYEQTNNDDDRIHKNDFVDLYNQDNKTKLSWAHLMSDAKRLGLIYKNDGRVKGAGTKAPKGVIVGLKLIDDDEFLINNKNKYEFIDDSEGAANH</sequence>
<evidence type="ECO:0000313" key="3">
    <source>
        <dbReference type="EMBL" id="ARF10103.1"/>
    </source>
</evidence>
<feature type="domain" description="Bacteriophage/plasmid primase P4 C-terminal" evidence="2">
    <location>
        <begin position="193"/>
        <end position="326"/>
    </location>
</feature>
<organism evidence="3">
    <name type="scientific">Indivirus ILV1</name>
    <dbReference type="NCBI Taxonomy" id="1977633"/>
    <lineage>
        <taxon>Viruses</taxon>
        <taxon>Varidnaviria</taxon>
        <taxon>Bamfordvirae</taxon>
        <taxon>Nucleocytoviricota</taxon>
        <taxon>Megaviricetes</taxon>
        <taxon>Imitervirales</taxon>
        <taxon>Mimiviridae</taxon>
        <taxon>Klosneuvirinae</taxon>
        <taxon>Indivirus</taxon>
    </lineage>
</organism>
<dbReference type="GO" id="GO:0016787">
    <property type="term" value="F:hydrolase activity"/>
    <property type="evidence" value="ECO:0007669"/>
    <property type="project" value="UniProtKB-KW"/>
</dbReference>
<proteinExistence type="predicted"/>
<dbReference type="Pfam" id="PF08706">
    <property type="entry name" value="D5_N"/>
    <property type="match status" value="1"/>
</dbReference>
<dbReference type="PANTHER" id="PTHR35372">
    <property type="entry name" value="ATP BINDING PROTEIN-RELATED"/>
    <property type="match status" value="1"/>
</dbReference>
<dbReference type="InterPro" id="IPR014818">
    <property type="entry name" value="Phage/plasmid_primase_P4_C"/>
</dbReference>
<gene>
    <name evidence="3" type="ORF">Indivirus_15_3</name>
</gene>
<reference evidence="3" key="1">
    <citation type="journal article" date="2017" name="Science">
        <title>Giant viruses with an expanded complement of translation system components.</title>
        <authorList>
            <person name="Schulz F."/>
            <person name="Yutin N."/>
            <person name="Ivanova N.N."/>
            <person name="Ortega D.R."/>
            <person name="Lee T.K."/>
            <person name="Vierheilig J."/>
            <person name="Daims H."/>
            <person name="Horn M."/>
            <person name="Wagner M."/>
            <person name="Jensen G.J."/>
            <person name="Kyrpides N.C."/>
            <person name="Koonin E.V."/>
            <person name="Woyke T."/>
        </authorList>
    </citation>
    <scope>NUCLEOTIDE SEQUENCE</scope>
    <source>
        <strain evidence="3">ILV1</strain>
    </source>
</reference>
<dbReference type="EMBL" id="KY684099">
    <property type="protein sequence ID" value="ARF10103.1"/>
    <property type="molecule type" value="Genomic_DNA"/>
</dbReference>